<accession>A0A117USV3</accession>
<proteinExistence type="predicted"/>
<name>A0A117USV3_9SPHN</name>
<dbReference type="RefSeq" id="WP_067912909.1">
    <property type="nucleotide sequence ID" value="NZ_KQ954246.1"/>
</dbReference>
<dbReference type="AlphaFoldDB" id="A0A117USV3"/>
<keyword evidence="3" id="KW-1185">Reference proteome</keyword>
<reference evidence="2 3" key="1">
    <citation type="submission" date="2015-10" db="EMBL/GenBank/DDBJ databases">
        <title>Draft genome sequence of Novosphingobium fuchskuhlense DSM 25065 isolated from a surface water sample of the southwest basin of Lake Grosse Fuchskuhle.</title>
        <authorList>
            <person name="Ruckert C."/>
            <person name="Winkler A."/>
            <person name="Glaeser J."/>
            <person name="Grossart H.-P."/>
            <person name="Kalinowski J."/>
            <person name="Glaeser S."/>
        </authorList>
    </citation>
    <scope>NUCLEOTIDE SEQUENCE [LARGE SCALE GENOMIC DNA]</scope>
    <source>
        <strain evidence="2 3">FNE08-7</strain>
    </source>
</reference>
<sequence length="280" mass="28536">MIVSAHRFRSIGWIALLLICGALVMVLAFRVNALRSQVHRTEQRIIALRKEKLYLETEVETRANQQQLKLWNDVEFGYVAPTAGQYLASERQLAALAKPDGPGSPTPIRVASADDAVAAEAAFPSVIAGLASAADFAAPAPRVADDNDSKAAAKPADAADRAKATANLGARLAMVTPLGKDSKTGPGKGKGEKAGKDNKAGDNKAGDGDGKPALARSAKAATPAKSGKGDAEKPGKGAKLAPARPDAKPGKASPAKSGAAHAENSAKAAKPAAKGSKSAP</sequence>
<organism evidence="2 3">
    <name type="scientific">Novosphingobium fuchskuhlense</name>
    <dbReference type="NCBI Taxonomy" id="1117702"/>
    <lineage>
        <taxon>Bacteria</taxon>
        <taxon>Pseudomonadati</taxon>
        <taxon>Pseudomonadota</taxon>
        <taxon>Alphaproteobacteria</taxon>
        <taxon>Sphingomonadales</taxon>
        <taxon>Sphingomonadaceae</taxon>
        <taxon>Novosphingobium</taxon>
    </lineage>
</organism>
<evidence type="ECO:0008006" key="4">
    <source>
        <dbReference type="Google" id="ProtNLM"/>
    </source>
</evidence>
<evidence type="ECO:0000313" key="2">
    <source>
        <dbReference type="EMBL" id="KUR70230.1"/>
    </source>
</evidence>
<feature type="region of interest" description="Disordered" evidence="1">
    <location>
        <begin position="173"/>
        <end position="280"/>
    </location>
</feature>
<dbReference type="STRING" id="1117702.AQZ52_15340"/>
<feature type="compositionally biased region" description="Basic and acidic residues" evidence="1">
    <location>
        <begin position="189"/>
        <end position="210"/>
    </location>
</feature>
<dbReference type="EMBL" id="LLZS01000009">
    <property type="protein sequence ID" value="KUR70230.1"/>
    <property type="molecule type" value="Genomic_DNA"/>
</dbReference>
<evidence type="ECO:0000313" key="3">
    <source>
        <dbReference type="Proteomes" id="UP000058012"/>
    </source>
</evidence>
<comment type="caution">
    <text evidence="2">The sequence shown here is derived from an EMBL/GenBank/DDBJ whole genome shotgun (WGS) entry which is preliminary data.</text>
</comment>
<dbReference type="Proteomes" id="UP000058012">
    <property type="component" value="Unassembled WGS sequence"/>
</dbReference>
<feature type="compositionally biased region" description="Low complexity" evidence="1">
    <location>
        <begin position="257"/>
        <end position="280"/>
    </location>
</feature>
<protein>
    <recommendedName>
        <fullName evidence="4">Colicin transporter</fullName>
    </recommendedName>
</protein>
<evidence type="ECO:0000256" key="1">
    <source>
        <dbReference type="SAM" id="MobiDB-lite"/>
    </source>
</evidence>
<gene>
    <name evidence="2" type="ORF">AQZ52_15340</name>
</gene>
<dbReference type="OrthoDB" id="7391128at2"/>